<dbReference type="GO" id="GO:0003824">
    <property type="term" value="F:catalytic activity"/>
    <property type="evidence" value="ECO:0007669"/>
    <property type="project" value="InterPro"/>
</dbReference>
<evidence type="ECO:0000313" key="2">
    <source>
        <dbReference type="EMBL" id="MBB5038461.1"/>
    </source>
</evidence>
<dbReference type="AlphaFoldDB" id="A0A7W7YLJ8"/>
<proteinExistence type="predicted"/>
<name>A0A7W7YLJ8_9BACT</name>
<reference evidence="2 3" key="1">
    <citation type="submission" date="2020-08" db="EMBL/GenBank/DDBJ databases">
        <title>Genomic Encyclopedia of Type Strains, Phase IV (KMG-IV): sequencing the most valuable type-strain genomes for metagenomic binning, comparative biology and taxonomic classification.</title>
        <authorList>
            <person name="Goeker M."/>
        </authorList>
    </citation>
    <scope>NUCLEOTIDE SEQUENCE [LARGE SCALE GENOMIC DNA]</scope>
    <source>
        <strain evidence="2 3">DSM 12251</strain>
    </source>
</reference>
<sequence length="182" mass="20651">METNDPPLPLPLEDVVLANVPVWEAELLHIYISPGHDYWGKQGEGRLQHGIQQVSQVECIAGRGLRGDRYSERRIGHKGQVTFFDAQVVEDIRSRFRLPKLPASVFRRNLIVRGPRLQDWLGRRFLFQGIVFEGVQECQPCHWMDRVVAAGAEEFLASDFRGGLRAKVLTPGILRVTEELPG</sequence>
<dbReference type="GO" id="GO:0030170">
    <property type="term" value="F:pyridoxal phosphate binding"/>
    <property type="evidence" value="ECO:0007669"/>
    <property type="project" value="InterPro"/>
</dbReference>
<dbReference type="Gene3D" id="2.40.33.20">
    <property type="entry name" value="PK beta-barrel domain-like"/>
    <property type="match status" value="1"/>
</dbReference>
<gene>
    <name evidence="2" type="ORF">HNQ64_002724</name>
</gene>
<dbReference type="PROSITE" id="PS51340">
    <property type="entry name" value="MOSC"/>
    <property type="match status" value="1"/>
</dbReference>
<feature type="domain" description="MOSC" evidence="1">
    <location>
        <begin position="52"/>
        <end position="182"/>
    </location>
</feature>
<dbReference type="RefSeq" id="WP_184209317.1">
    <property type="nucleotide sequence ID" value="NZ_JACHIF010000005.1"/>
</dbReference>
<dbReference type="InterPro" id="IPR005302">
    <property type="entry name" value="MoCF_Sase_C"/>
</dbReference>
<comment type="caution">
    <text evidence="2">The sequence shown here is derived from an EMBL/GenBank/DDBJ whole genome shotgun (WGS) entry which is preliminary data.</text>
</comment>
<dbReference type="GO" id="GO:0030151">
    <property type="term" value="F:molybdenum ion binding"/>
    <property type="evidence" value="ECO:0007669"/>
    <property type="project" value="InterPro"/>
</dbReference>
<organism evidence="2 3">
    <name type="scientific">Prosthecobacter dejongeii</name>
    <dbReference type="NCBI Taxonomy" id="48465"/>
    <lineage>
        <taxon>Bacteria</taxon>
        <taxon>Pseudomonadati</taxon>
        <taxon>Verrucomicrobiota</taxon>
        <taxon>Verrucomicrobiia</taxon>
        <taxon>Verrucomicrobiales</taxon>
        <taxon>Verrucomicrobiaceae</taxon>
        <taxon>Prosthecobacter</taxon>
    </lineage>
</organism>
<dbReference type="Proteomes" id="UP000534294">
    <property type="component" value="Unassembled WGS sequence"/>
</dbReference>
<dbReference type="SUPFAM" id="SSF50800">
    <property type="entry name" value="PK beta-barrel domain-like"/>
    <property type="match status" value="1"/>
</dbReference>
<dbReference type="EMBL" id="JACHIF010000005">
    <property type="protein sequence ID" value="MBB5038461.1"/>
    <property type="molecule type" value="Genomic_DNA"/>
</dbReference>
<dbReference type="Pfam" id="PF03473">
    <property type="entry name" value="MOSC"/>
    <property type="match status" value="1"/>
</dbReference>
<evidence type="ECO:0000259" key="1">
    <source>
        <dbReference type="PROSITE" id="PS51340"/>
    </source>
</evidence>
<accession>A0A7W7YLJ8</accession>
<dbReference type="InterPro" id="IPR011037">
    <property type="entry name" value="Pyrv_Knase-like_insert_dom_sf"/>
</dbReference>
<protein>
    <submittedName>
        <fullName evidence="2">MOSC domain-containing protein YiiM</fullName>
    </submittedName>
</protein>
<keyword evidence="3" id="KW-1185">Reference proteome</keyword>
<evidence type="ECO:0000313" key="3">
    <source>
        <dbReference type="Proteomes" id="UP000534294"/>
    </source>
</evidence>